<dbReference type="KEGG" id="saci:Sinac_2448"/>
<dbReference type="PANTHER" id="PTHR19328">
    <property type="entry name" value="HEDGEHOG-INTERACTING PROTEIN"/>
    <property type="match status" value="1"/>
</dbReference>
<dbReference type="Pfam" id="PF00034">
    <property type="entry name" value="Cytochrom_C"/>
    <property type="match status" value="1"/>
</dbReference>
<dbReference type="eggNOG" id="COG2010">
    <property type="taxonomic scope" value="Bacteria"/>
</dbReference>
<dbReference type="InterPro" id="IPR011041">
    <property type="entry name" value="Quinoprot_gluc/sorb_DH_b-prop"/>
</dbReference>
<dbReference type="GO" id="GO:0046872">
    <property type="term" value="F:metal ion binding"/>
    <property type="evidence" value="ECO:0007669"/>
    <property type="project" value="UniProtKB-KW"/>
</dbReference>
<dbReference type="Pfam" id="PF07995">
    <property type="entry name" value="GSDH"/>
    <property type="match status" value="1"/>
</dbReference>
<dbReference type="InterPro" id="IPR011042">
    <property type="entry name" value="6-blade_b-propeller_TolB-like"/>
</dbReference>
<protein>
    <submittedName>
        <fullName evidence="7">Putative heme-binding domain-containing protein</fullName>
    </submittedName>
</protein>
<sequence length="904" mass="100368">MRPSYARNVVRCVLVALTSLVMLGLSSRAGAESPFGLPKRVPWNSKRLMGSPEPPLPYTVEKTFTKLTWKTPIYLADEQGTDHLWVIQEGVAAEQGSRIVRIKDDPDTTESELILELPKYLVYSVCFHPDYLSNGYVYLFRNGPRSAPERMNQIIRYTVDRQAPHKIVPMSEELILEWQSSGHDGGDMTFGRDGMFYITTGDGSSDSDTYVSGQTLNDLLGSVLRIDVNKRVGKQPYAVPSDNPFISTPGARPEIWAYGLRNPWRMGCDAKTGQIWVGTNGQDQWETAHLIGRGENYGWSVYEGSHPFYLERKRGPTPHVLPTIEHSHAEFRSLTGGVVYYGDKLPDLNGAYIYGDYGSGRIWGMKHDGQRVHWHRELADTPLQIASFRVNHHGELLIVDHGGGIVRLVPAPKEEAVAPFPTLLSQTGLFASTAEHKVDPAIIPYSVNAPGWTDGARAEHFMAVPGELKVGFDSGRGWEFPDHTALVQSLSLEREPGNAESRFRVETRVMLRQQGEWAGYSYRWNEEQTDATLVTKNGEDAEFAVGGPESQAGARQKWRFPSRSECMACHSRAAGFVLGLTGSQLNREHEYDGIRDNQIRALDHIGLFSKALPKAPKDLDTLIDPRDPTQDLERRARTYLQVNCSVCHIEAGGGNAKMVLALSAPREQMGLLDARPQHDTFGISDAMLVAPGDPERSALLRRLSIRGRGQMPPLVTNRVDEQAVTLMRDWIAQLKPQHTFVQAWEMGDLLPELDHLKSGRSIDTGRKAFRDTGCIQCHRFEGEGGSVGPDLTGVGRRLDTHNLLESILLPSKVIADEYAGVLLETADGAVVTGRVEREDDQVVVLRPPGAADLLSVEKANILQRRRSELSNMPLGIVNVLRKEQVLDLIAYLMSDPAPAKSSTK</sequence>
<dbReference type="InterPro" id="IPR009056">
    <property type="entry name" value="Cyt_c-like_dom"/>
</dbReference>
<accession>L0DBK5</accession>
<evidence type="ECO:0000256" key="3">
    <source>
        <dbReference type="ARBA" id="ARBA00023004"/>
    </source>
</evidence>
<keyword evidence="5" id="KW-0732">Signal</keyword>
<dbReference type="Proteomes" id="UP000010798">
    <property type="component" value="Chromosome"/>
</dbReference>
<dbReference type="SUPFAM" id="SSF46626">
    <property type="entry name" value="Cytochrome c"/>
    <property type="match status" value="1"/>
</dbReference>
<dbReference type="EMBL" id="CP003364">
    <property type="protein sequence ID" value="AGA26759.1"/>
    <property type="molecule type" value="Genomic_DNA"/>
</dbReference>
<evidence type="ECO:0000256" key="2">
    <source>
        <dbReference type="ARBA" id="ARBA00022723"/>
    </source>
</evidence>
<keyword evidence="8" id="KW-1185">Reference proteome</keyword>
<dbReference type="PANTHER" id="PTHR19328:SF75">
    <property type="entry name" value="ALDOSE SUGAR DEHYDROGENASE YLII"/>
    <property type="match status" value="1"/>
</dbReference>
<evidence type="ECO:0000259" key="6">
    <source>
        <dbReference type="PROSITE" id="PS51007"/>
    </source>
</evidence>
<dbReference type="STRING" id="886293.Sinac_2448"/>
<dbReference type="PROSITE" id="PS51007">
    <property type="entry name" value="CYTC"/>
    <property type="match status" value="1"/>
</dbReference>
<dbReference type="InterPro" id="IPR012938">
    <property type="entry name" value="Glc/Sorbosone_DH"/>
</dbReference>
<evidence type="ECO:0000313" key="7">
    <source>
        <dbReference type="EMBL" id="AGA26759.1"/>
    </source>
</evidence>
<proteinExistence type="predicted"/>
<gene>
    <name evidence="7" type="ordered locus">Sinac_2448</name>
</gene>
<evidence type="ECO:0000256" key="5">
    <source>
        <dbReference type="SAM" id="SignalP"/>
    </source>
</evidence>
<dbReference type="Gene3D" id="1.10.760.10">
    <property type="entry name" value="Cytochrome c-like domain"/>
    <property type="match status" value="1"/>
</dbReference>
<dbReference type="OrthoDB" id="9770043at2"/>
<keyword evidence="1 4" id="KW-0349">Heme</keyword>
<dbReference type="InterPro" id="IPR013427">
    <property type="entry name" value="Haem-bd_dom_put"/>
</dbReference>
<dbReference type="NCBIfam" id="TIGR02603">
    <property type="entry name" value="CxxCH_TIGR02603"/>
    <property type="match status" value="1"/>
</dbReference>
<dbReference type="eggNOG" id="COG2133">
    <property type="taxonomic scope" value="Bacteria"/>
</dbReference>
<dbReference type="RefSeq" id="WP_015245911.1">
    <property type="nucleotide sequence ID" value="NC_019892.1"/>
</dbReference>
<evidence type="ECO:0000256" key="4">
    <source>
        <dbReference type="PROSITE-ProRule" id="PRU00433"/>
    </source>
</evidence>
<dbReference type="InterPro" id="IPR036909">
    <property type="entry name" value="Cyt_c-like_dom_sf"/>
</dbReference>
<feature type="signal peptide" evidence="5">
    <location>
        <begin position="1"/>
        <end position="31"/>
    </location>
</feature>
<feature type="chain" id="PRO_5003940732" evidence="5">
    <location>
        <begin position="32"/>
        <end position="904"/>
    </location>
</feature>
<dbReference type="AlphaFoldDB" id="L0DBK5"/>
<dbReference type="GO" id="GO:0009055">
    <property type="term" value="F:electron transfer activity"/>
    <property type="evidence" value="ECO:0007669"/>
    <property type="project" value="InterPro"/>
</dbReference>
<dbReference type="Gene3D" id="2.120.10.30">
    <property type="entry name" value="TolB, C-terminal domain"/>
    <property type="match status" value="1"/>
</dbReference>
<name>L0DBK5_SINAD</name>
<evidence type="ECO:0000313" key="8">
    <source>
        <dbReference type="Proteomes" id="UP000010798"/>
    </source>
</evidence>
<dbReference type="GO" id="GO:0020037">
    <property type="term" value="F:heme binding"/>
    <property type="evidence" value="ECO:0007669"/>
    <property type="project" value="InterPro"/>
</dbReference>
<evidence type="ECO:0000256" key="1">
    <source>
        <dbReference type="ARBA" id="ARBA00022617"/>
    </source>
</evidence>
<keyword evidence="3 4" id="KW-0408">Iron</keyword>
<dbReference type="SUPFAM" id="SSF50952">
    <property type="entry name" value="Soluble quinoprotein glucose dehydrogenase"/>
    <property type="match status" value="1"/>
</dbReference>
<reference evidence="7 8" key="1">
    <citation type="submission" date="2012-02" db="EMBL/GenBank/DDBJ databases">
        <title>Complete sequence of chromosome of Singulisphaera acidiphila DSM 18658.</title>
        <authorList>
            <consortium name="US DOE Joint Genome Institute (JGI-PGF)"/>
            <person name="Lucas S."/>
            <person name="Copeland A."/>
            <person name="Lapidus A."/>
            <person name="Glavina del Rio T."/>
            <person name="Dalin E."/>
            <person name="Tice H."/>
            <person name="Bruce D."/>
            <person name="Goodwin L."/>
            <person name="Pitluck S."/>
            <person name="Peters L."/>
            <person name="Ovchinnikova G."/>
            <person name="Chertkov O."/>
            <person name="Kyrpides N."/>
            <person name="Mavromatis K."/>
            <person name="Ivanova N."/>
            <person name="Brettin T."/>
            <person name="Detter J.C."/>
            <person name="Han C."/>
            <person name="Larimer F."/>
            <person name="Land M."/>
            <person name="Hauser L."/>
            <person name="Markowitz V."/>
            <person name="Cheng J.-F."/>
            <person name="Hugenholtz P."/>
            <person name="Woyke T."/>
            <person name="Wu D."/>
            <person name="Tindall B."/>
            <person name="Pomrenke H."/>
            <person name="Brambilla E."/>
            <person name="Klenk H.-P."/>
            <person name="Eisen J.A."/>
        </authorList>
    </citation>
    <scope>NUCLEOTIDE SEQUENCE [LARGE SCALE GENOMIC DNA]</scope>
    <source>
        <strain evidence="8">ATCC BAA-1392 / DSM 18658 / VKM B-2454 / MOB10</strain>
    </source>
</reference>
<feature type="domain" description="Cytochrome c" evidence="6">
    <location>
        <begin position="760"/>
        <end position="896"/>
    </location>
</feature>
<dbReference type="HOGENOM" id="CLU_320754_0_0_0"/>
<keyword evidence="2 4" id="KW-0479">Metal-binding</keyword>
<organism evidence="7 8">
    <name type="scientific">Singulisphaera acidiphila (strain ATCC BAA-1392 / DSM 18658 / VKM B-2454 / MOB10)</name>
    <dbReference type="NCBI Taxonomy" id="886293"/>
    <lineage>
        <taxon>Bacteria</taxon>
        <taxon>Pseudomonadati</taxon>
        <taxon>Planctomycetota</taxon>
        <taxon>Planctomycetia</taxon>
        <taxon>Isosphaerales</taxon>
        <taxon>Isosphaeraceae</taxon>
        <taxon>Singulisphaera</taxon>
    </lineage>
</organism>